<protein>
    <submittedName>
        <fullName evidence="1">Uncharacterized protein</fullName>
    </submittedName>
</protein>
<sequence>MFKRFFSKKKETETIEKIQSEEKNQFSEEVETIEEVKTEENKFEPNKIDWLINDSILTFLPRELYMHYWDSNTEKNLQDPSWQNQGIFFWDNNEPFEKKSLPDFFENFEKKLFVFNQFPDYISMVSAKAIPWFGMPGGGDKLSLRYEDNSITLEEAQKLNIINYVEIIDLNYENLSVLTDRDNYYFLIDPNEVKFQNQLFYLDGESISLAELYQKKKLFVIALK</sequence>
<dbReference type="OrthoDB" id="1333694at2"/>
<dbReference type="RefSeq" id="WP_068841889.1">
    <property type="nucleotide sequence ID" value="NZ_FRBT01000002.1"/>
</dbReference>
<name>A0A1M7D448_9FLAO</name>
<dbReference type="AlphaFoldDB" id="A0A1M7D448"/>
<proteinExistence type="predicted"/>
<dbReference type="Proteomes" id="UP000184028">
    <property type="component" value="Unassembled WGS sequence"/>
</dbReference>
<keyword evidence="2" id="KW-1185">Reference proteome</keyword>
<reference evidence="2" key="1">
    <citation type="submission" date="2016-11" db="EMBL/GenBank/DDBJ databases">
        <authorList>
            <person name="Varghese N."/>
            <person name="Submissions S."/>
        </authorList>
    </citation>
    <scope>NUCLEOTIDE SEQUENCE [LARGE SCALE GENOMIC DNA]</scope>
    <source>
        <strain evidence="2">DSM 24724</strain>
    </source>
</reference>
<accession>A0A1M7D448</accession>
<organism evidence="1 2">
    <name type="scientific">Flavobacterium chilense</name>
    <dbReference type="NCBI Taxonomy" id="946677"/>
    <lineage>
        <taxon>Bacteria</taxon>
        <taxon>Pseudomonadati</taxon>
        <taxon>Bacteroidota</taxon>
        <taxon>Flavobacteriia</taxon>
        <taxon>Flavobacteriales</taxon>
        <taxon>Flavobacteriaceae</taxon>
        <taxon>Flavobacterium</taxon>
    </lineage>
</organism>
<evidence type="ECO:0000313" key="1">
    <source>
        <dbReference type="EMBL" id="SHL74256.1"/>
    </source>
</evidence>
<evidence type="ECO:0000313" key="2">
    <source>
        <dbReference type="Proteomes" id="UP000184028"/>
    </source>
</evidence>
<dbReference type="EMBL" id="FRBT01000002">
    <property type="protein sequence ID" value="SHL74256.1"/>
    <property type="molecule type" value="Genomic_DNA"/>
</dbReference>
<dbReference type="STRING" id="946677.SAMN05444484_102420"/>
<gene>
    <name evidence="1" type="ORF">SAMN05444484_102420</name>
</gene>